<evidence type="ECO:0000313" key="6">
    <source>
        <dbReference type="Proteomes" id="UP000662986"/>
    </source>
</evidence>
<keyword evidence="3 5" id="KW-0378">Hydrolase</keyword>
<reference evidence="5 6" key="1">
    <citation type="journal article" date="2021" name="Microbiol. Resour. Announc.">
        <title>Complete Genome Sequences of Two Rhodococcus sp. Strains with Large and Linear Chromosomes, Isolated from Apple Rhizosphere.</title>
        <authorList>
            <person name="Benning S."/>
            <person name="Brugnone N."/>
            <person name="Siani R."/>
            <person name="Kublik S."/>
            <person name="Schloter M."/>
            <person name="Rad V."/>
        </authorList>
    </citation>
    <scope>NUCLEOTIDE SEQUENCE [LARGE SCALE GENOMIC DNA]</scope>
    <source>
        <strain evidence="5 6">R79</strain>
    </source>
</reference>
<dbReference type="InterPro" id="IPR016292">
    <property type="entry name" value="Epoxide_hydrolase"/>
</dbReference>
<sequence length="394" mass="43994">MTSPVPFRVDVSDEDLADLDRRLASTRFAPDVGNGDGRYGVSTERLRGLVEHWRTGYDWRAQESALNQLPMFRVDIDGQPIHYVHVRGTGPAPTPLLLTHGFPWTFWDFHRMIGPLTDPASFGGDPADAFDVVIPSLPGFAFSSPLSRPGLNFVTTADLWVRLMRDVLGYERFAAHGGDWGAQVTAQLGHKYADNLLGIHLTSLISFPAGWNSDRPWNLLQKAADAATPENRAAVVAWEKRRVGHLVPQIVHPQTIAHGMNDSPAGLLAWLTERRLAWMDPAQPLEDVFSPDFLITSTMLYWITQSYPSAARFYYEAATNPWQPAHDRTPAIQAPAGLSIFRDDNPPGASFDWLPAMYAEIAHQRVHEVGGHFGAMERPDDVVTDIRDTFRNLR</sequence>
<dbReference type="GO" id="GO:0016787">
    <property type="term" value="F:hydrolase activity"/>
    <property type="evidence" value="ECO:0007669"/>
    <property type="project" value="UniProtKB-KW"/>
</dbReference>
<keyword evidence="2" id="KW-0058">Aromatic hydrocarbons catabolism</keyword>
<evidence type="ECO:0000256" key="3">
    <source>
        <dbReference type="ARBA" id="ARBA00022801"/>
    </source>
</evidence>
<organism evidence="5 6">
    <name type="scientific">Rhodococcus pseudokoreensis</name>
    <dbReference type="NCBI Taxonomy" id="2811421"/>
    <lineage>
        <taxon>Bacteria</taxon>
        <taxon>Bacillati</taxon>
        <taxon>Actinomycetota</taxon>
        <taxon>Actinomycetes</taxon>
        <taxon>Mycobacteriales</taxon>
        <taxon>Nocardiaceae</taxon>
        <taxon>Rhodococcus</taxon>
    </lineage>
</organism>
<proteinExistence type="inferred from homology"/>
<dbReference type="PANTHER" id="PTHR21661">
    <property type="entry name" value="EPOXIDE HYDROLASE 1-RELATED"/>
    <property type="match status" value="1"/>
</dbReference>
<feature type="domain" description="Epoxide hydrolase N-terminal" evidence="4">
    <location>
        <begin position="5"/>
        <end position="109"/>
    </location>
</feature>
<comment type="similarity">
    <text evidence="1">Belongs to the peptidase S33 family.</text>
</comment>
<name>A0A974ZRY4_9NOCA</name>
<dbReference type="InterPro" id="IPR000639">
    <property type="entry name" value="Epox_hydrolase-like"/>
</dbReference>
<dbReference type="PRINTS" id="PR00412">
    <property type="entry name" value="EPOXHYDRLASE"/>
</dbReference>
<dbReference type="InterPro" id="IPR029058">
    <property type="entry name" value="AB_hydrolase_fold"/>
</dbReference>
<dbReference type="RefSeq" id="WP_206004918.1">
    <property type="nucleotide sequence ID" value="NZ_CP070619.1"/>
</dbReference>
<dbReference type="SUPFAM" id="SSF53474">
    <property type="entry name" value="alpha/beta-Hydrolases"/>
    <property type="match status" value="1"/>
</dbReference>
<reference evidence="5 6" key="2">
    <citation type="journal article" date="2022" name="Arch. Microbiol.">
        <title>Rhodococcus pseudokoreensis sp. nov. isolated from the rhizosphere of young M26 apple rootstocks.</title>
        <authorList>
            <person name="Kampfer P."/>
            <person name="Glaeser S.P."/>
            <person name="Blom J."/>
            <person name="Wolf J."/>
            <person name="Benning S."/>
            <person name="Schloter M."/>
            <person name="Neumann-Schaal M."/>
        </authorList>
    </citation>
    <scope>NUCLEOTIDE SEQUENCE [LARGE SCALE GENOMIC DNA]</scope>
    <source>
        <strain evidence="5 6">R79</strain>
    </source>
</reference>
<evidence type="ECO:0000259" key="4">
    <source>
        <dbReference type="Pfam" id="PF06441"/>
    </source>
</evidence>
<dbReference type="PANTHER" id="PTHR21661:SF35">
    <property type="entry name" value="EPOXIDE HYDROLASE"/>
    <property type="match status" value="1"/>
</dbReference>
<dbReference type="Proteomes" id="UP000662986">
    <property type="component" value="Chromosome"/>
</dbReference>
<dbReference type="PIRSF" id="PIRSF001112">
    <property type="entry name" value="Epoxide_hydrolase"/>
    <property type="match status" value="1"/>
</dbReference>
<dbReference type="EMBL" id="CP070619">
    <property type="protein sequence ID" value="QSE88165.1"/>
    <property type="molecule type" value="Genomic_DNA"/>
</dbReference>
<dbReference type="Pfam" id="PF06441">
    <property type="entry name" value="EHN"/>
    <property type="match status" value="1"/>
</dbReference>
<keyword evidence="6" id="KW-1185">Reference proteome</keyword>
<evidence type="ECO:0000313" key="5">
    <source>
        <dbReference type="EMBL" id="QSE88165.1"/>
    </source>
</evidence>
<evidence type="ECO:0000256" key="2">
    <source>
        <dbReference type="ARBA" id="ARBA00022797"/>
    </source>
</evidence>
<dbReference type="Gene3D" id="3.40.50.1820">
    <property type="entry name" value="alpha/beta hydrolase"/>
    <property type="match status" value="1"/>
</dbReference>
<protein>
    <submittedName>
        <fullName evidence="5">Alpha/beta fold hydrolase</fullName>
    </submittedName>
</protein>
<gene>
    <name evidence="5" type="ORF">JWS13_05795</name>
</gene>
<dbReference type="InterPro" id="IPR010497">
    <property type="entry name" value="Epoxide_hydro_N"/>
</dbReference>
<evidence type="ECO:0000256" key="1">
    <source>
        <dbReference type="ARBA" id="ARBA00010088"/>
    </source>
</evidence>
<accession>A0A974ZRY4</accession>